<dbReference type="RefSeq" id="WP_090193174.1">
    <property type="nucleotide sequence ID" value="NZ_LT629785.1"/>
</dbReference>
<dbReference type="Pfam" id="PF11075">
    <property type="entry name" value="DUF2780"/>
    <property type="match status" value="1"/>
</dbReference>
<dbReference type="Proteomes" id="UP000243232">
    <property type="component" value="Chromosome I"/>
</dbReference>
<proteinExistence type="predicted"/>
<protein>
    <recommendedName>
        <fullName evidence="4">DUF2780 domain-containing protein</fullName>
    </recommendedName>
</protein>
<dbReference type="AlphaFoldDB" id="A0A1H2EGP0"/>
<sequence length="187" mass="18593">MNVTRSLSLAAVFSLTASTAFAFGLDDVTNAVNAASAGNNSASSSMLGNPQTLDLVSSLSSLNLSPQQAVGGTGAMLDLAKNQLPGAQYAQLLQSVPGLDQLVGSNGLQQLSGLGSILGGSAATPVSGAATAAVSNVNSLQDLNNAFGALGMDSSMIDQFTPLLLQYFGKQGADPSLLGSLGSLWGA</sequence>
<evidence type="ECO:0000256" key="1">
    <source>
        <dbReference type="SAM" id="SignalP"/>
    </source>
</evidence>
<organism evidence="2 3">
    <name type="scientific">Pseudomonas pohangensis</name>
    <dbReference type="NCBI Taxonomy" id="364197"/>
    <lineage>
        <taxon>Bacteria</taxon>
        <taxon>Pseudomonadati</taxon>
        <taxon>Pseudomonadota</taxon>
        <taxon>Gammaproteobacteria</taxon>
        <taxon>Pseudomonadales</taxon>
        <taxon>Pseudomonadaceae</taxon>
        <taxon>Pseudomonas</taxon>
    </lineage>
</organism>
<dbReference type="STRING" id="364197.SAMN05216296_0770"/>
<gene>
    <name evidence="2" type="ORF">SAMN05216296_0770</name>
</gene>
<dbReference type="EMBL" id="LT629785">
    <property type="protein sequence ID" value="SDT94332.1"/>
    <property type="molecule type" value="Genomic_DNA"/>
</dbReference>
<name>A0A1H2EGP0_9PSED</name>
<dbReference type="OrthoDB" id="8546843at2"/>
<dbReference type="InterPro" id="IPR021302">
    <property type="entry name" value="DUF2780_VcgC/VcgE"/>
</dbReference>
<keyword evidence="1" id="KW-0732">Signal</keyword>
<feature type="chain" id="PRO_5009273053" description="DUF2780 domain-containing protein" evidence="1">
    <location>
        <begin position="23"/>
        <end position="187"/>
    </location>
</feature>
<evidence type="ECO:0000313" key="3">
    <source>
        <dbReference type="Proteomes" id="UP000243232"/>
    </source>
</evidence>
<evidence type="ECO:0008006" key="4">
    <source>
        <dbReference type="Google" id="ProtNLM"/>
    </source>
</evidence>
<reference evidence="3" key="1">
    <citation type="submission" date="2016-10" db="EMBL/GenBank/DDBJ databases">
        <authorList>
            <person name="Varghese N."/>
            <person name="Submissions S."/>
        </authorList>
    </citation>
    <scope>NUCLEOTIDE SEQUENCE [LARGE SCALE GENOMIC DNA]</scope>
    <source>
        <strain evidence="3">DSM 17875</strain>
    </source>
</reference>
<feature type="signal peptide" evidence="1">
    <location>
        <begin position="1"/>
        <end position="22"/>
    </location>
</feature>
<accession>A0A1H2EGP0</accession>
<keyword evidence="3" id="KW-1185">Reference proteome</keyword>
<evidence type="ECO:0000313" key="2">
    <source>
        <dbReference type="EMBL" id="SDT94332.1"/>
    </source>
</evidence>